<dbReference type="InterPro" id="IPR018114">
    <property type="entry name" value="TRYPSIN_HIS"/>
</dbReference>
<reference evidence="13 14" key="1">
    <citation type="submission" date="2023-03" db="EMBL/GenBank/DDBJ databases">
        <title>Genome insight into feeding habits of ladybird beetles.</title>
        <authorList>
            <person name="Li H.-S."/>
            <person name="Huang Y.-H."/>
            <person name="Pang H."/>
        </authorList>
    </citation>
    <scope>NUCLEOTIDE SEQUENCE [LARGE SCALE GENOMIC DNA]</scope>
    <source>
        <strain evidence="13">SYSU_2023b</strain>
        <tissue evidence="13">Whole body</tissue>
    </source>
</reference>
<dbReference type="GO" id="GO:0006508">
    <property type="term" value="P:proteolysis"/>
    <property type="evidence" value="ECO:0007669"/>
    <property type="project" value="UniProtKB-KW"/>
</dbReference>
<gene>
    <name evidence="13" type="ORF">WA026_002974</name>
</gene>
<name>A0AAW1TLT5_9CUCU</name>
<dbReference type="SUPFAM" id="SSF50494">
    <property type="entry name" value="Trypsin-like serine proteases"/>
    <property type="match status" value="1"/>
</dbReference>
<keyword evidence="4 9" id="KW-0720">Serine protease</keyword>
<evidence type="ECO:0000256" key="6">
    <source>
        <dbReference type="ARBA" id="ARBA00023157"/>
    </source>
</evidence>
<dbReference type="GO" id="GO:0005576">
    <property type="term" value="C:extracellular region"/>
    <property type="evidence" value="ECO:0007669"/>
    <property type="project" value="UniProtKB-SubCell"/>
</dbReference>
<dbReference type="InterPro" id="IPR033116">
    <property type="entry name" value="TRYPSIN_SER"/>
</dbReference>
<dbReference type="GO" id="GO:0004252">
    <property type="term" value="F:serine-type endopeptidase activity"/>
    <property type="evidence" value="ECO:0007669"/>
    <property type="project" value="UniProtKB-UniRule"/>
</dbReference>
<sequence length="384" mass="42274">MHSKTLLLLVLCSILCKSYADESDTCKTATETAGQCIVIRQCASLYALLIKKPMSQADTNLLRRSHCGFEGNIPKVCCPNEADTMANRAPIPGDDVLPSNTTNLLPDTADCGIDTGKRIVGGESTELDEFPWMALIIYDLPNSRQGYGCGGVLISKRYVLTAAHCLKGKGLPKTWRLSAVRLGEYDKDSDNDCINNGFTKECLKSPPIDVQVQERIAHENYDPEDPDQKHDIALLRLRKEVEYTDYIKPICLPLLESERQKTYSGANLTVSGWGQTENRSSSNVKLKLVVPVKSNANCNSIYKDANRKLSEQQLCAGGEKNKDSCKGDSGGPLMTISIDEYGDAIWYAVGIVSYGPDPCGTPGWPGVYTRVSKYMGWILRNMKP</sequence>
<organism evidence="13 14">
    <name type="scientific">Henosepilachna vigintioctopunctata</name>
    <dbReference type="NCBI Taxonomy" id="420089"/>
    <lineage>
        <taxon>Eukaryota</taxon>
        <taxon>Metazoa</taxon>
        <taxon>Ecdysozoa</taxon>
        <taxon>Arthropoda</taxon>
        <taxon>Hexapoda</taxon>
        <taxon>Insecta</taxon>
        <taxon>Pterygota</taxon>
        <taxon>Neoptera</taxon>
        <taxon>Endopterygota</taxon>
        <taxon>Coleoptera</taxon>
        <taxon>Polyphaga</taxon>
        <taxon>Cucujiformia</taxon>
        <taxon>Coccinelloidea</taxon>
        <taxon>Coccinellidae</taxon>
        <taxon>Epilachninae</taxon>
        <taxon>Epilachnini</taxon>
        <taxon>Henosepilachna</taxon>
    </lineage>
</organism>
<keyword evidence="10" id="KW-0964">Secreted</keyword>
<dbReference type="CDD" id="cd00190">
    <property type="entry name" value="Tryp_SPc"/>
    <property type="match status" value="1"/>
</dbReference>
<dbReference type="InterPro" id="IPR001314">
    <property type="entry name" value="Peptidase_S1A"/>
</dbReference>
<dbReference type="AlphaFoldDB" id="A0AAW1TLT5"/>
<feature type="domain" description="Clip" evidence="12">
    <location>
        <begin position="25"/>
        <end position="78"/>
    </location>
</feature>
<dbReference type="InterPro" id="IPR001254">
    <property type="entry name" value="Trypsin_dom"/>
</dbReference>
<evidence type="ECO:0000256" key="5">
    <source>
        <dbReference type="ARBA" id="ARBA00023145"/>
    </source>
</evidence>
<keyword evidence="6" id="KW-1015">Disulfide bond</keyword>
<evidence type="ECO:0000259" key="12">
    <source>
        <dbReference type="PROSITE" id="PS51888"/>
    </source>
</evidence>
<dbReference type="InterPro" id="IPR022700">
    <property type="entry name" value="CLIP"/>
</dbReference>
<evidence type="ECO:0000256" key="1">
    <source>
        <dbReference type="ARBA" id="ARBA00022670"/>
    </source>
</evidence>
<dbReference type="EMBL" id="JARQZJ010000001">
    <property type="protein sequence ID" value="KAK9869223.1"/>
    <property type="molecule type" value="Genomic_DNA"/>
</dbReference>
<dbReference type="FunFam" id="3.30.1640.30:FF:000001">
    <property type="entry name" value="Serine protease 7"/>
    <property type="match status" value="1"/>
</dbReference>
<dbReference type="Pfam" id="PF12032">
    <property type="entry name" value="CLIP"/>
    <property type="match status" value="1"/>
</dbReference>
<keyword evidence="5" id="KW-0865">Zymogen</keyword>
<dbReference type="Gene3D" id="2.40.10.10">
    <property type="entry name" value="Trypsin-like serine proteases"/>
    <property type="match status" value="2"/>
</dbReference>
<evidence type="ECO:0000256" key="2">
    <source>
        <dbReference type="ARBA" id="ARBA00022729"/>
    </source>
</evidence>
<accession>A0AAW1TLT5</accession>
<keyword evidence="3 9" id="KW-0378">Hydrolase</keyword>
<dbReference type="GO" id="GO:0035008">
    <property type="term" value="P:positive regulation of melanization defense response"/>
    <property type="evidence" value="ECO:0007669"/>
    <property type="project" value="UniProtKB-ARBA"/>
</dbReference>
<dbReference type="FunFam" id="2.40.10.10:FF:000028">
    <property type="entry name" value="Serine protease easter"/>
    <property type="match status" value="1"/>
</dbReference>
<keyword evidence="1 9" id="KW-0645">Protease</keyword>
<dbReference type="Gene3D" id="3.30.1640.30">
    <property type="match status" value="1"/>
</dbReference>
<dbReference type="InterPro" id="IPR038565">
    <property type="entry name" value="CLIP_sf"/>
</dbReference>
<comment type="subcellular location">
    <subcellularLocation>
        <location evidence="10">Secreted</location>
    </subcellularLocation>
</comment>
<evidence type="ECO:0000313" key="14">
    <source>
        <dbReference type="Proteomes" id="UP001431783"/>
    </source>
</evidence>
<evidence type="ECO:0000256" key="7">
    <source>
        <dbReference type="ARBA" id="ARBA00023180"/>
    </source>
</evidence>
<keyword evidence="7" id="KW-0325">Glycoprotein</keyword>
<feature type="chain" id="PRO_5043087515" description="CLIP domain-containing serine protease" evidence="10">
    <location>
        <begin position="21"/>
        <end position="384"/>
    </location>
</feature>
<keyword evidence="2 10" id="KW-0732">Signal</keyword>
<proteinExistence type="inferred from homology"/>
<evidence type="ECO:0000256" key="10">
    <source>
        <dbReference type="RuleBase" id="RU366078"/>
    </source>
</evidence>
<evidence type="ECO:0000256" key="9">
    <source>
        <dbReference type="RuleBase" id="RU363034"/>
    </source>
</evidence>
<evidence type="ECO:0000256" key="3">
    <source>
        <dbReference type="ARBA" id="ARBA00022801"/>
    </source>
</evidence>
<protein>
    <recommendedName>
        <fullName evidence="10">CLIP domain-containing serine protease</fullName>
        <ecNumber evidence="9">3.4.21.-</ecNumber>
    </recommendedName>
</protein>
<evidence type="ECO:0000256" key="8">
    <source>
        <dbReference type="ARBA" id="ARBA00024195"/>
    </source>
</evidence>
<dbReference type="SMART" id="SM00020">
    <property type="entry name" value="Tryp_SPc"/>
    <property type="match status" value="1"/>
</dbReference>
<dbReference type="SMART" id="SM00680">
    <property type="entry name" value="CLIP"/>
    <property type="match status" value="1"/>
</dbReference>
<dbReference type="PRINTS" id="PR00722">
    <property type="entry name" value="CHYMOTRYPSIN"/>
</dbReference>
<evidence type="ECO:0000256" key="4">
    <source>
        <dbReference type="ARBA" id="ARBA00022825"/>
    </source>
</evidence>
<dbReference type="PROSITE" id="PS50240">
    <property type="entry name" value="TRYPSIN_DOM"/>
    <property type="match status" value="1"/>
</dbReference>
<dbReference type="FunFam" id="2.40.10.10:FF:000084">
    <property type="entry name" value="Serine protease easter"/>
    <property type="match status" value="1"/>
</dbReference>
<feature type="signal peptide" evidence="10">
    <location>
        <begin position="1"/>
        <end position="20"/>
    </location>
</feature>
<dbReference type="Proteomes" id="UP001431783">
    <property type="component" value="Unassembled WGS sequence"/>
</dbReference>
<comment type="similarity">
    <text evidence="8 10">Belongs to the peptidase S1 family. CLIP subfamily.</text>
</comment>
<evidence type="ECO:0000313" key="13">
    <source>
        <dbReference type="EMBL" id="KAK9869223.1"/>
    </source>
</evidence>
<dbReference type="PANTHER" id="PTHR24256">
    <property type="entry name" value="TRYPTASE-RELATED"/>
    <property type="match status" value="1"/>
</dbReference>
<dbReference type="PROSITE" id="PS00135">
    <property type="entry name" value="TRYPSIN_SER"/>
    <property type="match status" value="1"/>
</dbReference>
<dbReference type="EC" id="3.4.21.-" evidence="9"/>
<dbReference type="Pfam" id="PF00089">
    <property type="entry name" value="Trypsin"/>
    <property type="match status" value="1"/>
</dbReference>
<feature type="domain" description="Peptidase S1" evidence="11">
    <location>
        <begin position="119"/>
        <end position="383"/>
    </location>
</feature>
<keyword evidence="14" id="KW-1185">Reference proteome</keyword>
<dbReference type="PROSITE" id="PS00134">
    <property type="entry name" value="TRYPSIN_HIS"/>
    <property type="match status" value="1"/>
</dbReference>
<dbReference type="InterPro" id="IPR051487">
    <property type="entry name" value="Ser/Thr_Proteases_Immune/Dev"/>
</dbReference>
<comment type="caution">
    <text evidence="13">The sequence shown here is derived from an EMBL/GenBank/DDBJ whole genome shotgun (WGS) entry which is preliminary data.</text>
</comment>
<dbReference type="InterPro" id="IPR043504">
    <property type="entry name" value="Peptidase_S1_PA_chymotrypsin"/>
</dbReference>
<evidence type="ECO:0000259" key="11">
    <source>
        <dbReference type="PROSITE" id="PS50240"/>
    </source>
</evidence>
<comment type="domain">
    <text evidence="10">The clip domain consists of 35-55 residues which are 'knitted' together usually by 3 conserved disulfide bonds forming a clip-like compact structure.</text>
</comment>
<dbReference type="InterPro" id="IPR009003">
    <property type="entry name" value="Peptidase_S1_PA"/>
</dbReference>
<dbReference type="PROSITE" id="PS51888">
    <property type="entry name" value="CLIP"/>
    <property type="match status" value="1"/>
</dbReference>